<sequence length="271" mass="30169">MSFTTAIIDEFRANNGRVTHFPDGDLLLLTTTGTKTGTDHTVPLGYVHHGDHLLVIASNAGSDHHPDWYHNVLANPAVRVELGTDTFTAIATPAQGAHRDDLFDHVTRTAPGYADHQRRTTRTLPVLVLTRTAAVTTFADKLVEVHTWLREQIREIQAEAGAPAGLKPQLRQHCLTFCEALTFHHTSEDDHVFPGIATHHTHLADTLDQLREEHKTVARIKNDLLALLADRNTTGFRTELDRLAGELNTHLDREEHWLLPVLADIPWPPAG</sequence>
<dbReference type="EMBL" id="JANYMP010000010">
    <property type="protein sequence ID" value="MCS7479610.1"/>
    <property type="molecule type" value="Genomic_DNA"/>
</dbReference>
<dbReference type="Pfam" id="PF04075">
    <property type="entry name" value="F420H2_quin_red"/>
    <property type="match status" value="1"/>
</dbReference>
<dbReference type="InterPro" id="IPR012312">
    <property type="entry name" value="Hemerythrin-like"/>
</dbReference>
<dbReference type="InterPro" id="IPR012349">
    <property type="entry name" value="Split_barrel_FMN-bd"/>
</dbReference>
<dbReference type="Gene3D" id="2.30.110.10">
    <property type="entry name" value="Electron Transport, Fmn-binding Protein, Chain A"/>
    <property type="match status" value="1"/>
</dbReference>
<evidence type="ECO:0000313" key="4">
    <source>
        <dbReference type="EMBL" id="MCS7479610.1"/>
    </source>
</evidence>
<dbReference type="GO" id="GO:0070967">
    <property type="term" value="F:coenzyme F420 binding"/>
    <property type="evidence" value="ECO:0007669"/>
    <property type="project" value="TreeGrafter"/>
</dbReference>
<proteinExistence type="inferred from homology"/>
<dbReference type="InterPro" id="IPR004378">
    <property type="entry name" value="F420H2_quin_Rdtase"/>
</dbReference>
<name>A0A9X3AHM8_9PSEU</name>
<dbReference type="RefSeq" id="WP_259625104.1">
    <property type="nucleotide sequence ID" value="NZ_JANYMP010000010.1"/>
</dbReference>
<dbReference type="Pfam" id="PF01814">
    <property type="entry name" value="Hemerythrin"/>
    <property type="match status" value="1"/>
</dbReference>
<evidence type="ECO:0000313" key="5">
    <source>
        <dbReference type="Proteomes" id="UP001141259"/>
    </source>
</evidence>
<comment type="catalytic activity">
    <reaction evidence="2">
        <text>oxidized coenzyme F420-(gamma-L-Glu)(n) + a quinol + H(+) = reduced coenzyme F420-(gamma-L-Glu)(n) + a quinone</text>
        <dbReference type="Rhea" id="RHEA:39663"/>
        <dbReference type="Rhea" id="RHEA-COMP:12939"/>
        <dbReference type="Rhea" id="RHEA-COMP:14378"/>
        <dbReference type="ChEBI" id="CHEBI:15378"/>
        <dbReference type="ChEBI" id="CHEBI:24646"/>
        <dbReference type="ChEBI" id="CHEBI:132124"/>
        <dbReference type="ChEBI" id="CHEBI:133980"/>
        <dbReference type="ChEBI" id="CHEBI:139511"/>
    </reaction>
</comment>
<evidence type="ECO:0000256" key="1">
    <source>
        <dbReference type="ARBA" id="ARBA00008710"/>
    </source>
</evidence>
<reference evidence="4" key="1">
    <citation type="submission" date="2022-08" db="EMBL/GenBank/DDBJ databases">
        <authorList>
            <person name="Tistechok S."/>
            <person name="Samborskyy M."/>
            <person name="Roman I."/>
        </authorList>
    </citation>
    <scope>NUCLEOTIDE SEQUENCE</scope>
    <source>
        <strain evidence="4">DSM 103496</strain>
    </source>
</reference>
<gene>
    <name evidence="4" type="ORF">NZH93_22340</name>
</gene>
<evidence type="ECO:0000259" key="3">
    <source>
        <dbReference type="Pfam" id="PF01814"/>
    </source>
</evidence>
<dbReference type="AlphaFoldDB" id="A0A9X3AHM8"/>
<dbReference type="PANTHER" id="PTHR39428:SF1">
    <property type="entry name" value="F420H(2)-DEPENDENT QUINONE REDUCTASE RV1261C"/>
    <property type="match status" value="1"/>
</dbReference>
<dbReference type="Proteomes" id="UP001141259">
    <property type="component" value="Unassembled WGS sequence"/>
</dbReference>
<keyword evidence="5" id="KW-1185">Reference proteome</keyword>
<comment type="similarity">
    <text evidence="1">Belongs to the F420H(2)-dependent quinone reductase family.</text>
</comment>
<dbReference type="NCBIfam" id="TIGR00026">
    <property type="entry name" value="hi_GC_TIGR00026"/>
    <property type="match status" value="1"/>
</dbReference>
<accession>A0A9X3AHM8</accession>
<dbReference type="CDD" id="cd12108">
    <property type="entry name" value="Hr-like"/>
    <property type="match status" value="1"/>
</dbReference>
<dbReference type="Gene3D" id="1.20.120.520">
    <property type="entry name" value="nmb1532 protein domain like"/>
    <property type="match status" value="1"/>
</dbReference>
<dbReference type="GO" id="GO:0016491">
    <property type="term" value="F:oxidoreductase activity"/>
    <property type="evidence" value="ECO:0007669"/>
    <property type="project" value="InterPro"/>
</dbReference>
<dbReference type="PANTHER" id="PTHR39428">
    <property type="entry name" value="F420H(2)-DEPENDENT QUINONE REDUCTASE RV1261C"/>
    <property type="match status" value="1"/>
</dbReference>
<feature type="domain" description="Hemerythrin-like" evidence="3">
    <location>
        <begin position="139"/>
        <end position="262"/>
    </location>
</feature>
<dbReference type="SUPFAM" id="SSF50475">
    <property type="entry name" value="FMN-binding split barrel"/>
    <property type="match status" value="1"/>
</dbReference>
<comment type="caution">
    <text evidence="4">The sequence shown here is derived from an EMBL/GenBank/DDBJ whole genome shotgun (WGS) entry which is preliminary data.</text>
</comment>
<evidence type="ECO:0000256" key="2">
    <source>
        <dbReference type="ARBA" id="ARBA00049106"/>
    </source>
</evidence>
<organism evidence="4 5">
    <name type="scientific">Umezawaea endophytica</name>
    <dbReference type="NCBI Taxonomy" id="1654476"/>
    <lineage>
        <taxon>Bacteria</taxon>
        <taxon>Bacillati</taxon>
        <taxon>Actinomycetota</taxon>
        <taxon>Actinomycetes</taxon>
        <taxon>Pseudonocardiales</taxon>
        <taxon>Pseudonocardiaceae</taxon>
        <taxon>Umezawaea</taxon>
    </lineage>
</organism>
<dbReference type="GO" id="GO:0005886">
    <property type="term" value="C:plasma membrane"/>
    <property type="evidence" value="ECO:0007669"/>
    <property type="project" value="TreeGrafter"/>
</dbReference>
<protein>
    <submittedName>
        <fullName evidence="4">Nitroreductase/quinone reductase family protein</fullName>
    </submittedName>
</protein>